<sequence length="168" mass="18469">MRMMGKERAQQFSTEETLQQTQALLDTTAGQRNPAPAPARNTMVLSKSQPFDGTCGAADKVFVGQIGLHAVTYPEHFPTDARKAMDLCAFQKTPRNRLSDAEQSRRFQQNLCFRCSQAGNLSCECLNGGQKPQDRLKTPSSTWILLRPVLGEEDVSGVLVNGCSCLSM</sequence>
<dbReference type="OrthoDB" id="4847360at2759"/>
<accession>A0A0L6VCX4</accession>
<dbReference type="EMBL" id="LAVV01006730">
    <property type="protein sequence ID" value="KNZ58569.1"/>
    <property type="molecule type" value="Genomic_DNA"/>
</dbReference>
<evidence type="ECO:0000313" key="1">
    <source>
        <dbReference type="EMBL" id="KNZ58569.1"/>
    </source>
</evidence>
<organism evidence="1 2">
    <name type="scientific">Puccinia sorghi</name>
    <dbReference type="NCBI Taxonomy" id="27349"/>
    <lineage>
        <taxon>Eukaryota</taxon>
        <taxon>Fungi</taxon>
        <taxon>Dikarya</taxon>
        <taxon>Basidiomycota</taxon>
        <taxon>Pucciniomycotina</taxon>
        <taxon>Pucciniomycetes</taxon>
        <taxon>Pucciniales</taxon>
        <taxon>Pucciniaceae</taxon>
        <taxon>Puccinia</taxon>
    </lineage>
</organism>
<comment type="caution">
    <text evidence="1">The sequence shown here is derived from an EMBL/GenBank/DDBJ whole genome shotgun (WGS) entry which is preliminary data.</text>
</comment>
<proteinExistence type="predicted"/>
<dbReference type="Proteomes" id="UP000037035">
    <property type="component" value="Unassembled WGS sequence"/>
</dbReference>
<evidence type="ECO:0000313" key="2">
    <source>
        <dbReference type="Proteomes" id="UP000037035"/>
    </source>
</evidence>
<dbReference type="VEuPathDB" id="FungiDB:VP01_1903g2"/>
<keyword evidence="2" id="KW-1185">Reference proteome</keyword>
<gene>
    <name evidence="1" type="ORF">VP01_1903g2</name>
</gene>
<reference evidence="1 2" key="1">
    <citation type="submission" date="2015-08" db="EMBL/GenBank/DDBJ databases">
        <title>Next Generation Sequencing and Analysis of the Genome of Puccinia sorghi L Schw, the Causal Agent of Maize Common Rust.</title>
        <authorList>
            <person name="Rochi L."/>
            <person name="Burguener G."/>
            <person name="Darino M."/>
            <person name="Turjanski A."/>
            <person name="Kreff E."/>
            <person name="Dieguez M.J."/>
            <person name="Sacco F."/>
        </authorList>
    </citation>
    <scope>NUCLEOTIDE SEQUENCE [LARGE SCALE GENOMIC DNA]</scope>
    <source>
        <strain evidence="1 2">RO10H11247</strain>
    </source>
</reference>
<dbReference type="AlphaFoldDB" id="A0A0L6VCX4"/>
<name>A0A0L6VCX4_9BASI</name>
<protein>
    <submittedName>
        <fullName evidence="1">Uncharacterized protein</fullName>
    </submittedName>
</protein>